<gene>
    <name evidence="5" type="ORF">Clacol_007493</name>
</gene>
<feature type="compositionally biased region" description="Polar residues" evidence="3">
    <location>
        <begin position="399"/>
        <end position="412"/>
    </location>
</feature>
<proteinExistence type="predicted"/>
<feature type="domain" description="Wbp11/ELF5/Saf1 N-terminal" evidence="4">
    <location>
        <begin position="4"/>
        <end position="102"/>
    </location>
</feature>
<keyword evidence="6" id="KW-1185">Reference proteome</keyword>
<name>A0AAV5AHV4_9AGAM</name>
<evidence type="ECO:0000313" key="6">
    <source>
        <dbReference type="Proteomes" id="UP001050691"/>
    </source>
</evidence>
<dbReference type="PANTHER" id="PTHR13361">
    <property type="entry name" value="WW DOMAIN-BINDING PROTEIN 11"/>
    <property type="match status" value="1"/>
</dbReference>
<dbReference type="Pfam" id="PF09429">
    <property type="entry name" value="Wbp11"/>
    <property type="match status" value="1"/>
</dbReference>
<evidence type="ECO:0000259" key="4">
    <source>
        <dbReference type="Pfam" id="PF09429"/>
    </source>
</evidence>
<feature type="region of interest" description="Disordered" evidence="3">
    <location>
        <begin position="121"/>
        <end position="243"/>
    </location>
</feature>
<evidence type="ECO:0000256" key="3">
    <source>
        <dbReference type="SAM" id="MobiDB-lite"/>
    </source>
</evidence>
<reference evidence="5" key="1">
    <citation type="submission" date="2021-10" db="EMBL/GenBank/DDBJ databases">
        <title>De novo Genome Assembly of Clathrus columnatus (Basidiomycota, Fungi) Using Illumina and Nanopore Sequence Data.</title>
        <authorList>
            <person name="Ogiso-Tanaka E."/>
            <person name="Itagaki H."/>
            <person name="Hosoya T."/>
            <person name="Hosaka K."/>
        </authorList>
    </citation>
    <scope>NUCLEOTIDE SEQUENCE</scope>
    <source>
        <strain evidence="5">MO-923</strain>
    </source>
</reference>
<dbReference type="GO" id="GO:0005681">
    <property type="term" value="C:spliceosomal complex"/>
    <property type="evidence" value="ECO:0007669"/>
    <property type="project" value="TreeGrafter"/>
</dbReference>
<keyword evidence="2" id="KW-0539">Nucleus</keyword>
<feature type="compositionally biased region" description="Pro residues" evidence="3">
    <location>
        <begin position="230"/>
        <end position="239"/>
    </location>
</feature>
<dbReference type="AlphaFoldDB" id="A0AAV5AHV4"/>
<dbReference type="Proteomes" id="UP001050691">
    <property type="component" value="Unassembled WGS sequence"/>
</dbReference>
<evidence type="ECO:0000256" key="2">
    <source>
        <dbReference type="ARBA" id="ARBA00023242"/>
    </source>
</evidence>
<comment type="caution">
    <text evidence="5">The sequence shown here is derived from an EMBL/GenBank/DDBJ whole genome shotgun (WGS) entry which is preliminary data.</text>
</comment>
<comment type="subcellular location">
    <subcellularLocation>
        <location evidence="1">Nucleus</location>
    </subcellularLocation>
</comment>
<dbReference type="PANTHER" id="PTHR13361:SF1">
    <property type="entry name" value="WW DOMAIN-BINDING PROTEIN 11"/>
    <property type="match status" value="1"/>
</dbReference>
<evidence type="ECO:0000256" key="1">
    <source>
        <dbReference type="ARBA" id="ARBA00004123"/>
    </source>
</evidence>
<protein>
    <recommendedName>
        <fullName evidence="4">Wbp11/ELF5/Saf1 N-terminal domain-containing protein</fullName>
    </recommendedName>
</protein>
<feature type="region of interest" description="Disordered" evidence="3">
    <location>
        <begin position="302"/>
        <end position="327"/>
    </location>
</feature>
<feature type="region of interest" description="Disordered" evidence="3">
    <location>
        <begin position="349"/>
        <end position="412"/>
    </location>
</feature>
<sequence length="412" mass="45724">MAKGKNVNPADAFRKAERKKELKKVCIRNASSLSPLFDLYGLPSQNKTERQKAREFALVKKDTTSIEEDIERLEKAEKDNVISPVQKTQLESLKTELDRINKKKEEYVTEHPEHRRLVYRGKYKKAPQDEENETQIKGKQRNVFDKNGLPRHPERSIYYDPVMNPYGVPPPGLPYMERQGLSDDDIVMPAGPPPSHPGNENEENEDSDDDIPMPEGPPPNKMPLLLSGHPPLPPGPPPNFGTTPFPSIPFIAAPLQPPHLLSHPPASAYPITLSSLSPRIQSLGSMQDPLAPYPHQPYQAYQSERRSNHPLPNKPMIEVTGPGPSSATTAAENINATISAPAELRDLKKESTSFVPASLKRKRLQGDARGSKRINAAPEEGETSKEGNAQARPDLLDTLRSNLSSSIMKRPA</sequence>
<dbReference type="GO" id="GO:0006396">
    <property type="term" value="P:RNA processing"/>
    <property type="evidence" value="ECO:0007669"/>
    <property type="project" value="InterPro"/>
</dbReference>
<feature type="compositionally biased region" description="Acidic residues" evidence="3">
    <location>
        <begin position="200"/>
        <end position="212"/>
    </location>
</feature>
<dbReference type="InterPro" id="IPR019007">
    <property type="entry name" value="Wbp11/ELF5/Saf1_N"/>
</dbReference>
<dbReference type="Pfam" id="PF12622">
    <property type="entry name" value="NpwBP"/>
    <property type="match status" value="1"/>
</dbReference>
<organism evidence="5 6">
    <name type="scientific">Clathrus columnatus</name>
    <dbReference type="NCBI Taxonomy" id="1419009"/>
    <lineage>
        <taxon>Eukaryota</taxon>
        <taxon>Fungi</taxon>
        <taxon>Dikarya</taxon>
        <taxon>Basidiomycota</taxon>
        <taxon>Agaricomycotina</taxon>
        <taxon>Agaricomycetes</taxon>
        <taxon>Phallomycetidae</taxon>
        <taxon>Phallales</taxon>
        <taxon>Clathraceae</taxon>
        <taxon>Clathrus</taxon>
    </lineage>
</organism>
<accession>A0AAV5AHV4</accession>
<dbReference type="EMBL" id="BPWL01000008">
    <property type="protein sequence ID" value="GJJ13242.1"/>
    <property type="molecule type" value="Genomic_DNA"/>
</dbReference>
<evidence type="ECO:0000313" key="5">
    <source>
        <dbReference type="EMBL" id="GJJ13242.1"/>
    </source>
</evidence>